<sequence length="223" mass="22977">MRQTAIAAAFFAVFAIAVPTFADASIITVSSHADLGTLSLAGNYTFGANVNNTATQAGNFSPYTSTIWNGIVSPINTFNPTNSAVNFVNTYSFVLSASSVPSSAHVGQTFAVVTPISGLNFSLEYLDSNNIFNTITPTSVSNPLTVDPITHAATLTLIQTFANLASGTYALIVNGVVDQGNVGSYAGTVAVSPVPLPAALPLFGSALLGLGALARRRQKENAV</sequence>
<dbReference type="Proteomes" id="UP000182983">
    <property type="component" value="Unassembled WGS sequence"/>
</dbReference>
<evidence type="ECO:0000256" key="2">
    <source>
        <dbReference type="SAM" id="SignalP"/>
    </source>
</evidence>
<keyword evidence="1" id="KW-0812">Transmembrane</keyword>
<keyword evidence="4" id="KW-1185">Reference proteome</keyword>
<keyword evidence="1" id="KW-1133">Transmembrane helix</keyword>
<reference evidence="4" key="1">
    <citation type="submission" date="2016-10" db="EMBL/GenBank/DDBJ databases">
        <authorList>
            <person name="Varghese N."/>
            <person name="Submissions S."/>
        </authorList>
    </citation>
    <scope>NUCLEOTIDE SEQUENCE [LARGE SCALE GENOMIC DNA]</scope>
    <source>
        <strain evidence="4">DSM 13234</strain>
    </source>
</reference>
<proteinExistence type="predicted"/>
<name>A0A1H6H513_MAGFU</name>
<dbReference type="EMBL" id="FNWO01000003">
    <property type="protein sequence ID" value="SEH30811.1"/>
    <property type="molecule type" value="Genomic_DNA"/>
</dbReference>
<dbReference type="RefSeq" id="WP_074766116.1">
    <property type="nucleotide sequence ID" value="NZ_FNWO01000003.1"/>
</dbReference>
<organism evidence="3 4">
    <name type="scientific">Magnetospirillum fulvum</name>
    <name type="common">Rhodospirillum fulvum</name>
    <dbReference type="NCBI Taxonomy" id="1082"/>
    <lineage>
        <taxon>Bacteria</taxon>
        <taxon>Pseudomonadati</taxon>
        <taxon>Pseudomonadota</taxon>
        <taxon>Alphaproteobacteria</taxon>
        <taxon>Rhodospirillales</taxon>
        <taxon>Rhodospirillaceae</taxon>
        <taxon>Magnetospirillum</taxon>
    </lineage>
</organism>
<evidence type="ECO:0000313" key="3">
    <source>
        <dbReference type="EMBL" id="SEH30811.1"/>
    </source>
</evidence>
<keyword evidence="2" id="KW-0732">Signal</keyword>
<protein>
    <submittedName>
        <fullName evidence="3">VPLPA-CTERM protein sorting domain-containing protein</fullName>
    </submittedName>
</protein>
<evidence type="ECO:0000256" key="1">
    <source>
        <dbReference type="SAM" id="Phobius"/>
    </source>
</evidence>
<feature type="transmembrane region" description="Helical" evidence="1">
    <location>
        <begin position="194"/>
        <end position="214"/>
    </location>
</feature>
<gene>
    <name evidence="3" type="ORF">SAMN04244559_00980</name>
</gene>
<evidence type="ECO:0000313" key="4">
    <source>
        <dbReference type="Proteomes" id="UP000182983"/>
    </source>
</evidence>
<feature type="signal peptide" evidence="2">
    <location>
        <begin position="1"/>
        <end position="24"/>
    </location>
</feature>
<dbReference type="NCBIfam" id="NF038126">
    <property type="entry name" value="PEP_CTERM_FxDxF"/>
    <property type="match status" value="1"/>
</dbReference>
<dbReference type="AlphaFoldDB" id="A0A1H6H513"/>
<keyword evidence="1" id="KW-0472">Membrane</keyword>
<feature type="chain" id="PRO_5010212901" evidence="2">
    <location>
        <begin position="25"/>
        <end position="223"/>
    </location>
</feature>
<accession>A0A1H6H513</accession>